<organism evidence="1 2">
    <name type="scientific">Actinopolymorpha rutila</name>
    <dbReference type="NCBI Taxonomy" id="446787"/>
    <lineage>
        <taxon>Bacteria</taxon>
        <taxon>Bacillati</taxon>
        <taxon>Actinomycetota</taxon>
        <taxon>Actinomycetes</taxon>
        <taxon>Propionibacteriales</taxon>
        <taxon>Actinopolymorphaceae</taxon>
        <taxon>Actinopolymorpha</taxon>
    </lineage>
</organism>
<protein>
    <submittedName>
        <fullName evidence="1">Uncharacterized protein</fullName>
    </submittedName>
</protein>
<evidence type="ECO:0000313" key="1">
    <source>
        <dbReference type="EMBL" id="NYH90871.1"/>
    </source>
</evidence>
<proteinExistence type="predicted"/>
<dbReference type="EMBL" id="JACBZH010000001">
    <property type="protein sequence ID" value="NYH90871.1"/>
    <property type="molecule type" value="Genomic_DNA"/>
</dbReference>
<gene>
    <name evidence="1" type="ORF">F4554_003509</name>
</gene>
<reference evidence="1 2" key="1">
    <citation type="submission" date="2020-07" db="EMBL/GenBank/DDBJ databases">
        <title>Sequencing the genomes of 1000 actinobacteria strains.</title>
        <authorList>
            <person name="Klenk H.-P."/>
        </authorList>
    </citation>
    <scope>NUCLEOTIDE SEQUENCE [LARGE SCALE GENOMIC DNA]</scope>
    <source>
        <strain evidence="1 2">DSM 18448</strain>
    </source>
</reference>
<keyword evidence="2" id="KW-1185">Reference proteome</keyword>
<comment type="caution">
    <text evidence="1">The sequence shown here is derived from an EMBL/GenBank/DDBJ whole genome shotgun (WGS) entry which is preliminary data.</text>
</comment>
<dbReference type="SUPFAM" id="SSF53756">
    <property type="entry name" value="UDP-Glycosyltransferase/glycogen phosphorylase"/>
    <property type="match status" value="1"/>
</dbReference>
<dbReference type="RefSeq" id="WP_179788549.1">
    <property type="nucleotide sequence ID" value="NZ_BAAARR010000016.1"/>
</dbReference>
<accession>A0A852ZCN8</accession>
<dbReference type="Proteomes" id="UP000579605">
    <property type="component" value="Unassembled WGS sequence"/>
</dbReference>
<name>A0A852ZCN8_9ACTN</name>
<dbReference type="AlphaFoldDB" id="A0A852ZCN8"/>
<sequence length="379" mass="43003">MTTRGRKRVVIVCQLDGFGNSVKPIEIQRYLTARGHEVRLVDTYRLSRSADGPATGLAVWLPRPKPYHVALYAIEVIGKLARPVAVARRRLSYHLLRADFWLRRRILRSSLALDDVDLVICETPYDSGLLLDAASVRTMYDCPTPWADELLYEGRLTRRQHTRLRQLEIDVFKSVDHLSFHWESYADYVRERYRISESNLATLNWGCSPAAIRARPASPARVVYFGSLSSRFINLPLLSRLSRSYPYLDVYGGPPPDPALGLRYRGYASPGVLREYQFGLITCIDDPLRRDGFSAKHLDYLAAGLPVLVPTWRRSAEALAGSLRYDESSFAEVVARHADPVSWQRVSDEAYAQAEKLRWDDTLRPLDALLDNSASAPQP</sequence>
<evidence type="ECO:0000313" key="2">
    <source>
        <dbReference type="Proteomes" id="UP000579605"/>
    </source>
</evidence>